<protein>
    <recommendedName>
        <fullName evidence="3">Alcohol dehydrogenase-like C-terminal domain-containing protein</fullName>
    </recommendedName>
</protein>
<dbReference type="Gene3D" id="3.40.50.720">
    <property type="entry name" value="NAD(P)-binding Rossmann-like Domain"/>
    <property type="match status" value="1"/>
</dbReference>
<dbReference type="EMBL" id="CP014924">
    <property type="protein sequence ID" value="ANZ66488.1"/>
    <property type="molecule type" value="Genomic_DNA"/>
</dbReference>
<name>A0A1B2IWV9_9LACO</name>
<evidence type="ECO:0008006" key="3">
    <source>
        <dbReference type="Google" id="ProtNLM"/>
    </source>
</evidence>
<sequence>MQGQPSVVDPVTMMSASKSLMTGDLWDYLTDQMSRQARFEKLFAYHVVGNLLVRKPTVFALADGRQAHELMESGQSARKIVLKP</sequence>
<proteinExistence type="predicted"/>
<organism evidence="1 2">
    <name type="scientific">Secundilactobacillus paracollinoides</name>
    <dbReference type="NCBI Taxonomy" id="240427"/>
    <lineage>
        <taxon>Bacteria</taxon>
        <taxon>Bacillati</taxon>
        <taxon>Bacillota</taxon>
        <taxon>Bacilli</taxon>
        <taxon>Lactobacillales</taxon>
        <taxon>Lactobacillaceae</taxon>
        <taxon>Secundilactobacillus</taxon>
    </lineage>
</organism>
<dbReference type="KEGG" id="lpd:AYR62_13650"/>
<evidence type="ECO:0000313" key="1">
    <source>
        <dbReference type="EMBL" id="ANZ66488.1"/>
    </source>
</evidence>
<keyword evidence="2" id="KW-1185">Reference proteome</keyword>
<dbReference type="AlphaFoldDB" id="A0A1B2IWV9"/>
<dbReference type="Gene3D" id="3.90.180.10">
    <property type="entry name" value="Medium-chain alcohol dehydrogenases, catalytic domain"/>
    <property type="match status" value="1"/>
</dbReference>
<accession>A0A1B2IWV9</accession>
<evidence type="ECO:0000313" key="2">
    <source>
        <dbReference type="Proteomes" id="UP000093267"/>
    </source>
</evidence>
<dbReference type="Proteomes" id="UP000093267">
    <property type="component" value="Chromosome"/>
</dbReference>
<reference evidence="1 2" key="1">
    <citation type="submission" date="2016-03" db="EMBL/GenBank/DDBJ databases">
        <title>Pediococcus and Lactobacillus from brewery environment - whole genome sequencing and assembly.</title>
        <authorList>
            <person name="Behr J."/>
            <person name="Geissler A.J."/>
            <person name="Vogel R.F."/>
        </authorList>
    </citation>
    <scope>NUCLEOTIDE SEQUENCE [LARGE SCALE GENOMIC DNA]</scope>
    <source>
        <strain evidence="1 2">TMW 1.1995</strain>
    </source>
</reference>
<dbReference type="STRING" id="240427.AYR62_13650"/>
<gene>
    <name evidence="1" type="ORF">AYR63_04630</name>
</gene>